<dbReference type="KEGG" id="cko:CKO_04244"/>
<name>A8AP90_CITK8</name>
<evidence type="ECO:0000313" key="2">
    <source>
        <dbReference type="Proteomes" id="UP000008148"/>
    </source>
</evidence>
<gene>
    <name evidence="1" type="ordered locus">CKO_04244</name>
</gene>
<protein>
    <submittedName>
        <fullName evidence="1">Uncharacterized protein</fullName>
    </submittedName>
</protein>
<dbReference type="Proteomes" id="UP000008148">
    <property type="component" value="Chromosome"/>
</dbReference>
<reference evidence="1 2" key="1">
    <citation type="submission" date="2007-08" db="EMBL/GenBank/DDBJ databases">
        <authorList>
            <consortium name="The Citrobacter koseri Genome Sequencing Project"/>
            <person name="McClelland M."/>
            <person name="Sanderson E.K."/>
            <person name="Porwollik S."/>
            <person name="Spieth J."/>
            <person name="Clifton W.S."/>
            <person name="Latreille P."/>
            <person name="Courtney L."/>
            <person name="Wang C."/>
            <person name="Pepin K."/>
            <person name="Bhonagiri V."/>
            <person name="Nash W."/>
            <person name="Johnson M."/>
            <person name="Thiruvilangam P."/>
            <person name="Wilson R."/>
        </authorList>
    </citation>
    <scope>NUCLEOTIDE SEQUENCE [LARGE SCALE GENOMIC DNA]</scope>
    <source>
        <strain evidence="2">ATCC BAA-895 / CDC 4225-83 / SGSC4696</strain>
    </source>
</reference>
<organism evidence="1 2">
    <name type="scientific">Citrobacter koseri (strain ATCC BAA-895 / CDC 4225-83 / SGSC4696)</name>
    <dbReference type="NCBI Taxonomy" id="290338"/>
    <lineage>
        <taxon>Bacteria</taxon>
        <taxon>Pseudomonadati</taxon>
        <taxon>Pseudomonadota</taxon>
        <taxon>Gammaproteobacteria</taxon>
        <taxon>Enterobacterales</taxon>
        <taxon>Enterobacteriaceae</taxon>
        <taxon>Citrobacter</taxon>
    </lineage>
</organism>
<evidence type="ECO:0000313" key="1">
    <source>
        <dbReference type="EMBL" id="ABV15303.1"/>
    </source>
</evidence>
<dbReference type="STRING" id="290338.CKO_04244"/>
<dbReference type="AlphaFoldDB" id="A8AP90"/>
<sequence>MKLFFGRSHRCGFHYKNVSDAEINKPGYCIWVLIGGLFHFVIQMNVE</sequence>
<dbReference type="EMBL" id="CP000822">
    <property type="protein sequence ID" value="ABV15303.1"/>
    <property type="molecule type" value="Genomic_DNA"/>
</dbReference>
<accession>A8AP90</accession>
<dbReference type="HOGENOM" id="CLU_3166214_0_0_6"/>
<keyword evidence="2" id="KW-1185">Reference proteome</keyword>
<proteinExistence type="predicted"/>